<organism evidence="3">
    <name type="scientific">OCS116 cluster bacterium</name>
    <dbReference type="NCBI Taxonomy" id="2030921"/>
    <lineage>
        <taxon>Bacteria</taxon>
        <taxon>Pseudomonadati</taxon>
        <taxon>Pseudomonadota</taxon>
        <taxon>Alphaproteobacteria</taxon>
        <taxon>OCS116 cluster</taxon>
    </lineage>
</organism>
<dbReference type="GO" id="GO:0016289">
    <property type="term" value="F:acyl-CoA hydrolase activity"/>
    <property type="evidence" value="ECO:0007669"/>
    <property type="project" value="UniProtKB-ARBA"/>
</dbReference>
<comment type="caution">
    <text evidence="3">The sequence shown here is derived from an EMBL/GenBank/DDBJ whole genome shotgun (WGS) entry which is preliminary data.</text>
</comment>
<proteinExistence type="predicted"/>
<dbReference type="EMBL" id="NVUS01000004">
    <property type="protein sequence ID" value="PCJ02458.1"/>
    <property type="molecule type" value="Genomic_DNA"/>
</dbReference>
<name>A0A2A4Z7B8_9PROT</name>
<dbReference type="Gene3D" id="3.10.129.10">
    <property type="entry name" value="Hotdog Thioesterase"/>
    <property type="match status" value="1"/>
</dbReference>
<evidence type="ECO:0000313" key="3">
    <source>
        <dbReference type="EMBL" id="PCJ02458.1"/>
    </source>
</evidence>
<feature type="domain" description="Thioesterase" evidence="2">
    <location>
        <begin position="46"/>
        <end position="124"/>
    </location>
</feature>
<dbReference type="SUPFAM" id="SSF54637">
    <property type="entry name" value="Thioesterase/thiol ester dehydrase-isomerase"/>
    <property type="match status" value="1"/>
</dbReference>
<reference key="1">
    <citation type="submission" date="2017-08" db="EMBL/GenBank/DDBJ databases">
        <title>A dynamic microbial community with high functional redundancy inhabits the cold, oxic subseafloor aquifer.</title>
        <authorList>
            <person name="Tully B.J."/>
            <person name="Wheat C.G."/>
            <person name="Glazer B.T."/>
            <person name="Huber J.A."/>
        </authorList>
    </citation>
    <scope>NUCLEOTIDE SEQUENCE [LARGE SCALE GENOMIC DNA]</scope>
</reference>
<reference evidence="3" key="2">
    <citation type="journal article" date="2018" name="ISME J.">
        <title>A dynamic microbial community with high functional redundancy inhabits the cold, oxic subseafloor aquifer.</title>
        <authorList>
            <person name="Tully B.J."/>
            <person name="Wheat C.G."/>
            <person name="Glazer B.T."/>
            <person name="Huber J.A."/>
        </authorList>
    </citation>
    <scope>NUCLEOTIDE SEQUENCE</scope>
    <source>
        <strain evidence="3">NORP83</strain>
    </source>
</reference>
<dbReference type="InterPro" id="IPR003736">
    <property type="entry name" value="PAAI_dom"/>
</dbReference>
<dbReference type="InterPro" id="IPR029069">
    <property type="entry name" value="HotDog_dom_sf"/>
</dbReference>
<dbReference type="NCBIfam" id="TIGR00369">
    <property type="entry name" value="unchar_dom_1"/>
    <property type="match status" value="1"/>
</dbReference>
<gene>
    <name evidence="3" type="ORF">COB13_04495</name>
</gene>
<keyword evidence="1" id="KW-0378">Hydrolase</keyword>
<dbReference type="CDD" id="cd03443">
    <property type="entry name" value="PaaI_thioesterase"/>
    <property type="match status" value="1"/>
</dbReference>
<accession>A0A2A4Z7B8</accession>
<dbReference type="AlphaFoldDB" id="A0A2A4Z7B8"/>
<dbReference type="PANTHER" id="PTHR43240">
    <property type="entry name" value="1,4-DIHYDROXY-2-NAPHTHOYL-COA THIOESTERASE 1"/>
    <property type="match status" value="1"/>
</dbReference>
<sequence length="152" mass="16326">MNDIDVINHLFSGGFNGVLGMKVTEWSLGYVKARMEISEQHLNPLGRVHGGVYCSILDMACGLCGNYCTVDGNMRSMVTVSLTTSFVGKPSGKILWIEGQQISGGRSIFTSNATIKDDEGNLVAHATGTFKWGKGSHLPEGVPIKEGSEFNV</sequence>
<evidence type="ECO:0000256" key="1">
    <source>
        <dbReference type="ARBA" id="ARBA00022801"/>
    </source>
</evidence>
<dbReference type="Pfam" id="PF03061">
    <property type="entry name" value="4HBT"/>
    <property type="match status" value="1"/>
</dbReference>
<dbReference type="InterPro" id="IPR006683">
    <property type="entry name" value="Thioestr_dom"/>
</dbReference>
<protein>
    <recommendedName>
        <fullName evidence="2">Thioesterase domain-containing protein</fullName>
    </recommendedName>
</protein>
<evidence type="ECO:0000259" key="2">
    <source>
        <dbReference type="Pfam" id="PF03061"/>
    </source>
</evidence>